<keyword evidence="4" id="KW-1185">Reference proteome</keyword>
<keyword evidence="1" id="KW-0175">Coiled coil</keyword>
<evidence type="ECO:0000256" key="2">
    <source>
        <dbReference type="SAM" id="MobiDB-lite"/>
    </source>
</evidence>
<sequence>MQYQDPMSLHRAPSSRSVSQATSTRASAIDDRLRQAEAAWKNKVALENGRRQDAMARARYYEQASRERTAAKLRAEEAESQELQRRNAEETLNRIQHRRSNSIAMSHRMEHLQNAEVKAADRKREQLDEKLYSSAVRHAQEINGRRNSLAQQRSFRQAVQEANIRQLEKTRSTLTSRILDEAAADHQRFSRSGSVTTTMTARSSSRAPNHVAATAQRAHEIQELRTLERLRKINEEEQRSQLALAKKQEALEERRQTKSVKELEAKSRVARRDKMLELTARRHEAKFQETIEVGNRVAAFNSICRANF</sequence>
<feature type="region of interest" description="Disordered" evidence="2">
    <location>
        <begin position="189"/>
        <end position="210"/>
    </location>
</feature>
<evidence type="ECO:0000256" key="1">
    <source>
        <dbReference type="SAM" id="Coils"/>
    </source>
</evidence>
<gene>
    <name evidence="3" type="ORF">BSAL_88075</name>
</gene>
<accession>A0A0S4KFF0</accession>
<evidence type="ECO:0000313" key="4">
    <source>
        <dbReference type="Proteomes" id="UP000051952"/>
    </source>
</evidence>
<feature type="compositionally biased region" description="Polar residues" evidence="2">
    <location>
        <begin position="14"/>
        <end position="26"/>
    </location>
</feature>
<organism evidence="3 4">
    <name type="scientific">Bodo saltans</name>
    <name type="common">Flagellated protozoan</name>
    <dbReference type="NCBI Taxonomy" id="75058"/>
    <lineage>
        <taxon>Eukaryota</taxon>
        <taxon>Discoba</taxon>
        <taxon>Euglenozoa</taxon>
        <taxon>Kinetoplastea</taxon>
        <taxon>Metakinetoplastina</taxon>
        <taxon>Eubodonida</taxon>
        <taxon>Bodonidae</taxon>
        <taxon>Bodo</taxon>
    </lineage>
</organism>
<feature type="coiled-coil region" evidence="1">
    <location>
        <begin position="61"/>
        <end position="98"/>
    </location>
</feature>
<proteinExistence type="predicted"/>
<protein>
    <submittedName>
        <fullName evidence="3">Uncharacterized protein</fullName>
    </submittedName>
</protein>
<feature type="region of interest" description="Disordered" evidence="2">
    <location>
        <begin position="1"/>
        <end position="29"/>
    </location>
</feature>
<feature type="compositionally biased region" description="Low complexity" evidence="2">
    <location>
        <begin position="194"/>
        <end position="207"/>
    </location>
</feature>
<dbReference type="VEuPathDB" id="TriTrypDB:BSAL_88075"/>
<dbReference type="EMBL" id="CYKH01001107">
    <property type="protein sequence ID" value="CUI14410.1"/>
    <property type="molecule type" value="Genomic_DNA"/>
</dbReference>
<reference evidence="4" key="1">
    <citation type="submission" date="2015-09" db="EMBL/GenBank/DDBJ databases">
        <authorList>
            <consortium name="Pathogen Informatics"/>
        </authorList>
    </citation>
    <scope>NUCLEOTIDE SEQUENCE [LARGE SCALE GENOMIC DNA]</scope>
    <source>
        <strain evidence="4">Lake Konstanz</strain>
    </source>
</reference>
<name>A0A0S4KFF0_BODSA</name>
<dbReference type="Proteomes" id="UP000051952">
    <property type="component" value="Unassembled WGS sequence"/>
</dbReference>
<dbReference type="AlphaFoldDB" id="A0A0S4KFF0"/>
<evidence type="ECO:0000313" key="3">
    <source>
        <dbReference type="EMBL" id="CUI14410.1"/>
    </source>
</evidence>